<dbReference type="Proteomes" id="UP001500449">
    <property type="component" value="Unassembled WGS sequence"/>
</dbReference>
<evidence type="ECO:0008006" key="5">
    <source>
        <dbReference type="Google" id="ProtNLM"/>
    </source>
</evidence>
<sequence>MSAEVSRPLEGVTVVDLGQIYNAPYATLLLALAGAEVIKVEPLDGELSRTRRRISLGSGMAFYMLNSNKRCVTLNLKDERGKELLRELADRADVLVENFRPGVMDRLGIGAEALRARNPRLIYAAGSGYGQTGRYKDLPAMDLAVQAMSGAIASTGHPDEGPVKAGPALSDFLGGIHLYGAIVTALFQQARSGRGAVLDVAMLDSVYPSLMSNAGPFVGAAIEGGPPPPERTGNRQGGLAESPYNVYPTKDGHIAVICVTDQHWVGLTEAMGRPELLTDPVYSTKPARIRAMDAVDELVSAWTSVQPTDEVFDLLRRAGVVCAPARSLGEVIADPYFRERGMIVDVDVPGVGPVPLIHTPLYFSDRDRLPLDPAHELGQDNDAVFGDLLGHPAEVLGTYRAAGVIS</sequence>
<evidence type="ECO:0000256" key="2">
    <source>
        <dbReference type="SAM" id="MobiDB-lite"/>
    </source>
</evidence>
<keyword evidence="4" id="KW-1185">Reference proteome</keyword>
<evidence type="ECO:0000256" key="1">
    <source>
        <dbReference type="ARBA" id="ARBA00022679"/>
    </source>
</evidence>
<accession>A0ABN2MJC6</accession>
<dbReference type="EMBL" id="BAAAQK010000001">
    <property type="protein sequence ID" value="GAA1827890.1"/>
    <property type="molecule type" value="Genomic_DNA"/>
</dbReference>
<dbReference type="Pfam" id="PF02515">
    <property type="entry name" value="CoA_transf_3"/>
    <property type="match status" value="1"/>
</dbReference>
<dbReference type="InterPro" id="IPR023606">
    <property type="entry name" value="CoA-Trfase_III_dom_1_sf"/>
</dbReference>
<dbReference type="PANTHER" id="PTHR48207:SF3">
    <property type="entry name" value="SUCCINATE--HYDROXYMETHYLGLUTARATE COA-TRANSFERASE"/>
    <property type="match status" value="1"/>
</dbReference>
<feature type="region of interest" description="Disordered" evidence="2">
    <location>
        <begin position="221"/>
        <end position="241"/>
    </location>
</feature>
<evidence type="ECO:0000313" key="3">
    <source>
        <dbReference type="EMBL" id="GAA1827890.1"/>
    </source>
</evidence>
<name>A0ABN2MJC6_9PSEU</name>
<reference evidence="3 4" key="1">
    <citation type="journal article" date="2019" name="Int. J. Syst. Evol. Microbiol.">
        <title>The Global Catalogue of Microorganisms (GCM) 10K type strain sequencing project: providing services to taxonomists for standard genome sequencing and annotation.</title>
        <authorList>
            <consortium name="The Broad Institute Genomics Platform"/>
            <consortium name="The Broad Institute Genome Sequencing Center for Infectious Disease"/>
            <person name="Wu L."/>
            <person name="Ma J."/>
        </authorList>
    </citation>
    <scope>NUCLEOTIDE SEQUENCE [LARGE SCALE GENOMIC DNA]</scope>
    <source>
        <strain evidence="3 4">JCM 16009</strain>
    </source>
</reference>
<dbReference type="Gene3D" id="3.30.1540.10">
    <property type="entry name" value="formyl-coa transferase, domain 3"/>
    <property type="match status" value="1"/>
</dbReference>
<comment type="caution">
    <text evidence="3">The sequence shown here is derived from an EMBL/GenBank/DDBJ whole genome shotgun (WGS) entry which is preliminary data.</text>
</comment>
<evidence type="ECO:0000313" key="4">
    <source>
        <dbReference type="Proteomes" id="UP001500449"/>
    </source>
</evidence>
<dbReference type="InterPro" id="IPR003673">
    <property type="entry name" value="CoA-Trfase_fam_III"/>
</dbReference>
<keyword evidence="1" id="KW-0808">Transferase</keyword>
<dbReference type="PANTHER" id="PTHR48207">
    <property type="entry name" value="SUCCINATE--HYDROXYMETHYLGLUTARATE COA-TRANSFERASE"/>
    <property type="match status" value="1"/>
</dbReference>
<organism evidence="3 4">
    <name type="scientific">Pseudonocardia ailaonensis</name>
    <dbReference type="NCBI Taxonomy" id="367279"/>
    <lineage>
        <taxon>Bacteria</taxon>
        <taxon>Bacillati</taxon>
        <taxon>Actinomycetota</taxon>
        <taxon>Actinomycetes</taxon>
        <taxon>Pseudonocardiales</taxon>
        <taxon>Pseudonocardiaceae</taxon>
        <taxon>Pseudonocardia</taxon>
    </lineage>
</organism>
<gene>
    <name evidence="3" type="ORF">GCM10009836_02010</name>
</gene>
<dbReference type="Gene3D" id="3.40.50.10540">
    <property type="entry name" value="Crotonobetainyl-coa:carnitine coa-transferase, domain 1"/>
    <property type="match status" value="1"/>
</dbReference>
<dbReference type="InterPro" id="IPR050483">
    <property type="entry name" value="CoA-transferase_III_domain"/>
</dbReference>
<dbReference type="InterPro" id="IPR044855">
    <property type="entry name" value="CoA-Trfase_III_dom3_sf"/>
</dbReference>
<protein>
    <recommendedName>
        <fullName evidence="5">CoA transferase</fullName>
    </recommendedName>
</protein>
<dbReference type="SUPFAM" id="SSF89796">
    <property type="entry name" value="CoA-transferase family III (CaiB/BaiF)"/>
    <property type="match status" value="1"/>
</dbReference>
<proteinExistence type="predicted"/>
<dbReference type="RefSeq" id="WP_344411576.1">
    <property type="nucleotide sequence ID" value="NZ_BAAAQK010000001.1"/>
</dbReference>